<dbReference type="InterPro" id="IPR016164">
    <property type="entry name" value="FAD-linked_Oxase-like_C"/>
</dbReference>
<dbReference type="GO" id="GO:0071949">
    <property type="term" value="F:FAD binding"/>
    <property type="evidence" value="ECO:0007669"/>
    <property type="project" value="InterPro"/>
</dbReference>
<evidence type="ECO:0000256" key="2">
    <source>
        <dbReference type="ARBA" id="ARBA00005466"/>
    </source>
</evidence>
<evidence type="ECO:0000256" key="6">
    <source>
        <dbReference type="ARBA" id="ARBA00023002"/>
    </source>
</evidence>
<dbReference type="InterPro" id="IPR016167">
    <property type="entry name" value="FAD-bd_PCMH_sub1"/>
</dbReference>
<dbReference type="GO" id="GO:0009690">
    <property type="term" value="P:cytokinin metabolic process"/>
    <property type="evidence" value="ECO:0007669"/>
    <property type="project" value="InterPro"/>
</dbReference>
<dbReference type="EMBL" id="CM035427">
    <property type="protein sequence ID" value="KAH7307715.1"/>
    <property type="molecule type" value="Genomic_DNA"/>
</dbReference>
<organism evidence="8 9">
    <name type="scientific">Ceratopteris richardii</name>
    <name type="common">Triangle waterfern</name>
    <dbReference type="NCBI Taxonomy" id="49495"/>
    <lineage>
        <taxon>Eukaryota</taxon>
        <taxon>Viridiplantae</taxon>
        <taxon>Streptophyta</taxon>
        <taxon>Embryophyta</taxon>
        <taxon>Tracheophyta</taxon>
        <taxon>Polypodiopsida</taxon>
        <taxon>Polypodiidae</taxon>
        <taxon>Polypodiales</taxon>
        <taxon>Pteridineae</taxon>
        <taxon>Pteridaceae</taxon>
        <taxon>Parkerioideae</taxon>
        <taxon>Ceratopteris</taxon>
    </lineage>
</organism>
<name>A0A8T2S6F2_CERRI</name>
<dbReference type="Pfam" id="PF09265">
    <property type="entry name" value="Cytokin-bind"/>
    <property type="match status" value="1"/>
</dbReference>
<dbReference type="PANTHER" id="PTHR13878:SF53">
    <property type="entry name" value="CYTOKININ DEHYDROGENASE 6"/>
    <property type="match status" value="1"/>
</dbReference>
<keyword evidence="4" id="KW-0285">Flavoprotein</keyword>
<dbReference type="Gene3D" id="3.30.465.10">
    <property type="match status" value="1"/>
</dbReference>
<dbReference type="InterPro" id="IPR006094">
    <property type="entry name" value="Oxid_FAD_bind_N"/>
</dbReference>
<evidence type="ECO:0000256" key="3">
    <source>
        <dbReference type="ARBA" id="ARBA00011928"/>
    </source>
</evidence>
<dbReference type="Proteomes" id="UP000825935">
    <property type="component" value="Chromosome 22"/>
</dbReference>
<dbReference type="SUPFAM" id="SSF55103">
    <property type="entry name" value="FAD-linked oxidases, C-terminal domain"/>
    <property type="match status" value="1"/>
</dbReference>
<sequence length="583" mass="64776">MQGNHVHEWIGDSRGSTMLLLLIISRLLVALGANLQLQISSALSDADRAFLRSLKLDGTLVFEGPDINDATVDFGRLLTLQPPRAVLKPASVRDVAQLVRGIYLMSAPGNSTTLTVAARGHGHSIHGQAQASDGVVVDMSSLRGIRVVPSELYADVRGGELWIDVLQAALREGLAPKSWTDYLYLSVGGTLSNAGISGQAFLHGPQISNVHQLEIVTGKGEVVVCSEKENSDLFYGALGGLGQFGIITSARIALERAPQRVKWVRAIYSDFDTFRKDQEYLISQPRGRCFDYVEGFVVSDSENLLDNWRSSLFQPAHDHIRTRGSELGVQENITSRSINSTDATVLYYLEVAKNYMEEEADIVDGMLAELLAPLHCIPSSIYSTDISYVDFLNRVHVGEMKLRAQGLWDIPHPWLNLFIPASKIVEFDKVVFKCMLGKRGAGPIIVYPMNRSKWDERTSVAIPQEDKFYLVALLRFPSEMANTEELLQQNEAILQFCRSARIGEKQYMPRLYGAAEWRVQFGESKWATFVRRKALYDPSSILAPGQNMFRCNYRRNSSSPTAPPPSIVNQLLSLRHLALSTSS</sequence>
<evidence type="ECO:0000256" key="4">
    <source>
        <dbReference type="ARBA" id="ARBA00022630"/>
    </source>
</evidence>
<keyword evidence="5" id="KW-0274">FAD</keyword>
<comment type="caution">
    <text evidence="8">The sequence shown here is derived from an EMBL/GenBank/DDBJ whole genome shotgun (WGS) entry which is preliminary data.</text>
</comment>
<dbReference type="PANTHER" id="PTHR13878">
    <property type="entry name" value="GULONOLACTONE OXIDASE"/>
    <property type="match status" value="1"/>
</dbReference>
<feature type="domain" description="FAD-binding PCMH-type" evidence="7">
    <location>
        <begin position="78"/>
        <end position="257"/>
    </location>
</feature>
<dbReference type="Gene3D" id="3.30.43.10">
    <property type="entry name" value="Uridine Diphospho-n-acetylenolpyruvylglucosamine Reductase, domain 2"/>
    <property type="match status" value="1"/>
</dbReference>
<dbReference type="InterPro" id="IPR016166">
    <property type="entry name" value="FAD-bd_PCMH"/>
</dbReference>
<evidence type="ECO:0000256" key="5">
    <source>
        <dbReference type="ARBA" id="ARBA00022827"/>
    </source>
</evidence>
<dbReference type="PROSITE" id="PS51387">
    <property type="entry name" value="FAD_PCMH"/>
    <property type="match status" value="1"/>
</dbReference>
<evidence type="ECO:0000256" key="1">
    <source>
        <dbReference type="ARBA" id="ARBA00001974"/>
    </source>
</evidence>
<comment type="cofactor">
    <cofactor evidence="1">
        <name>FAD</name>
        <dbReference type="ChEBI" id="CHEBI:57692"/>
    </cofactor>
</comment>
<reference evidence="8" key="1">
    <citation type="submission" date="2021-08" db="EMBL/GenBank/DDBJ databases">
        <title>WGS assembly of Ceratopteris richardii.</title>
        <authorList>
            <person name="Marchant D.B."/>
            <person name="Chen G."/>
            <person name="Jenkins J."/>
            <person name="Shu S."/>
            <person name="Leebens-Mack J."/>
            <person name="Grimwood J."/>
            <person name="Schmutz J."/>
            <person name="Soltis P."/>
            <person name="Soltis D."/>
            <person name="Chen Z.-H."/>
        </authorList>
    </citation>
    <scope>NUCLEOTIDE SEQUENCE</scope>
    <source>
        <strain evidence="8">Whitten #5841</strain>
        <tissue evidence="8">Leaf</tissue>
    </source>
</reference>
<dbReference type="Pfam" id="PF01565">
    <property type="entry name" value="FAD_binding_4"/>
    <property type="match status" value="1"/>
</dbReference>
<dbReference type="InterPro" id="IPR016170">
    <property type="entry name" value="Cytok_DH_C_sf"/>
</dbReference>
<dbReference type="AlphaFoldDB" id="A0A8T2S6F2"/>
<dbReference type="Gene3D" id="3.40.462.10">
    <property type="entry name" value="FAD-linked oxidases, C-terminal domain"/>
    <property type="match status" value="1"/>
</dbReference>
<evidence type="ECO:0000259" key="7">
    <source>
        <dbReference type="PROSITE" id="PS51387"/>
    </source>
</evidence>
<comment type="similarity">
    <text evidence="2">Belongs to the oxygen-dependent FAD-linked oxidoreductase family.</text>
</comment>
<gene>
    <name evidence="8" type="ORF">KP509_22G073500</name>
</gene>
<keyword evidence="9" id="KW-1185">Reference proteome</keyword>
<dbReference type="InterPro" id="IPR050432">
    <property type="entry name" value="FAD-linked_Oxidoreductases_BP"/>
</dbReference>
<evidence type="ECO:0000313" key="8">
    <source>
        <dbReference type="EMBL" id="KAH7307715.1"/>
    </source>
</evidence>
<dbReference type="EC" id="1.5.99.12" evidence="3"/>
<dbReference type="GO" id="GO:0019139">
    <property type="term" value="F:cytokinin dehydrogenase activity"/>
    <property type="evidence" value="ECO:0007669"/>
    <property type="project" value="UniProtKB-EC"/>
</dbReference>
<dbReference type="InterPro" id="IPR016169">
    <property type="entry name" value="FAD-bd_PCMH_sub2"/>
</dbReference>
<dbReference type="InterPro" id="IPR036318">
    <property type="entry name" value="FAD-bd_PCMH-like_sf"/>
</dbReference>
<dbReference type="SUPFAM" id="SSF56176">
    <property type="entry name" value="FAD-binding/transporter-associated domain-like"/>
    <property type="match status" value="1"/>
</dbReference>
<proteinExistence type="inferred from homology"/>
<keyword evidence="6" id="KW-0560">Oxidoreductase</keyword>
<accession>A0A8T2S6F2</accession>
<dbReference type="OrthoDB" id="415825at2759"/>
<dbReference type="InterPro" id="IPR015345">
    <property type="entry name" value="Cytokinin_DH_FAD/cytokin-bd"/>
</dbReference>
<evidence type="ECO:0000313" key="9">
    <source>
        <dbReference type="Proteomes" id="UP000825935"/>
    </source>
</evidence>
<dbReference type="OMA" id="PMNKSKW"/>
<protein>
    <recommendedName>
        <fullName evidence="3">cytokinin dehydrogenase</fullName>
        <ecNumber evidence="3">1.5.99.12</ecNumber>
    </recommendedName>
</protein>